<dbReference type="EMBL" id="CP027433">
    <property type="protein sequence ID" value="AVM01460.1"/>
    <property type="molecule type" value="Genomic_DNA"/>
</dbReference>
<dbReference type="RefSeq" id="WP_105943168.1">
    <property type="nucleotide sequence ID" value="NZ_CP027433.1"/>
</dbReference>
<gene>
    <name evidence="1" type="ORF">C6V83_15645</name>
</gene>
<name>A0A2S0KIF2_9ACTN</name>
<dbReference type="KEGG" id="git:C6V83_15645"/>
<dbReference type="InterPro" id="IPR029057">
    <property type="entry name" value="PRTase-like"/>
</dbReference>
<dbReference type="InterPro" id="IPR051910">
    <property type="entry name" value="ComF/GntX_DNA_util-trans"/>
</dbReference>
<sequence>MVGGLREVLAAALELALPLECGGCGRPGDGWCARCAAAVHDDPVVLSPRVALPVPAWGMGRYRGPLRGAVVGVKEHRRTDLVPVLGGVLARGLVTLARWEAYPPARRLVLVPAPTRAWAARRRGGDPVTAIARAAAAALGPRVTVVPALRTAGWTRDSAGLTAGARLANLSGAVSVPGDVPPWVLRAPAGAVTTLLIDDVLTTGATAATAVRALRSRGVGVAGVAVLATA</sequence>
<keyword evidence="1" id="KW-0808">Transferase</keyword>
<dbReference type="OrthoDB" id="5244859at2"/>
<reference evidence="1 2" key="1">
    <citation type="submission" date="2018-03" db="EMBL/GenBank/DDBJ databases">
        <title>Characteristics and genome of n-alkane degrading marine bacteria Gordonia iterans isolated from crude oil contaminated in Tae-an, South Korea.</title>
        <authorList>
            <person name="Lee S.-S."/>
            <person name="Kim H."/>
        </authorList>
    </citation>
    <scope>NUCLEOTIDE SEQUENCE [LARGE SCALE GENOMIC DNA]</scope>
    <source>
        <strain evidence="1 2">Co17</strain>
    </source>
</reference>
<evidence type="ECO:0000313" key="2">
    <source>
        <dbReference type="Proteomes" id="UP000239814"/>
    </source>
</evidence>
<proteinExistence type="predicted"/>
<dbReference type="PANTHER" id="PTHR47505">
    <property type="entry name" value="DNA UTILIZATION PROTEIN YHGH"/>
    <property type="match status" value="1"/>
</dbReference>
<dbReference type="GO" id="GO:0016757">
    <property type="term" value="F:glycosyltransferase activity"/>
    <property type="evidence" value="ECO:0007669"/>
    <property type="project" value="UniProtKB-KW"/>
</dbReference>
<dbReference type="SUPFAM" id="SSF53271">
    <property type="entry name" value="PRTase-like"/>
    <property type="match status" value="1"/>
</dbReference>
<dbReference type="Proteomes" id="UP000239814">
    <property type="component" value="Chromosome"/>
</dbReference>
<accession>A0A2S0KIF2</accession>
<organism evidence="1 2">
    <name type="scientific">Gordonia iterans</name>
    <dbReference type="NCBI Taxonomy" id="1004901"/>
    <lineage>
        <taxon>Bacteria</taxon>
        <taxon>Bacillati</taxon>
        <taxon>Actinomycetota</taxon>
        <taxon>Actinomycetes</taxon>
        <taxon>Mycobacteriales</taxon>
        <taxon>Gordoniaceae</taxon>
        <taxon>Gordonia</taxon>
    </lineage>
</organism>
<keyword evidence="2" id="KW-1185">Reference proteome</keyword>
<keyword evidence="1" id="KW-0328">Glycosyltransferase</keyword>
<protein>
    <submittedName>
        <fullName evidence="1">Phosphoribosyltransferase</fullName>
    </submittedName>
</protein>
<dbReference type="AlphaFoldDB" id="A0A2S0KIF2"/>
<evidence type="ECO:0000313" key="1">
    <source>
        <dbReference type="EMBL" id="AVM01460.1"/>
    </source>
</evidence>
<dbReference type="Gene3D" id="3.40.50.2020">
    <property type="match status" value="1"/>
</dbReference>
<dbReference type="PANTHER" id="PTHR47505:SF1">
    <property type="entry name" value="DNA UTILIZATION PROTEIN YHGH"/>
    <property type="match status" value="1"/>
</dbReference>